<dbReference type="PROSITE" id="PS50238">
    <property type="entry name" value="RHOGAP"/>
    <property type="match status" value="1"/>
</dbReference>
<feature type="compositionally biased region" description="Low complexity" evidence="6">
    <location>
        <begin position="428"/>
        <end position="440"/>
    </location>
</feature>
<organism evidence="9 10">
    <name type="scientific">Vombatus ursinus</name>
    <name type="common">Common wombat</name>
    <dbReference type="NCBI Taxonomy" id="29139"/>
    <lineage>
        <taxon>Eukaryota</taxon>
        <taxon>Metazoa</taxon>
        <taxon>Chordata</taxon>
        <taxon>Craniata</taxon>
        <taxon>Vertebrata</taxon>
        <taxon>Euteleostomi</taxon>
        <taxon>Mammalia</taxon>
        <taxon>Metatheria</taxon>
        <taxon>Diprotodontia</taxon>
        <taxon>Vombatidae</taxon>
        <taxon>Vombatus</taxon>
    </lineage>
</organism>
<sequence length="692" mass="76833">MKVLSGCNTGDVKEHHLLPQCDSEDGICHLIENKKRKVITWPFPMRRTASSSDSSGSLTPEGKPSLFDQPLSIICGDDDILPQPIQEILNILRSKGPSTEGIFRKAASEKARKELKEELNCGGTVSLETRSVHLLAAVFKDFLRSIPLKLLSSDLSEEWMAALEKPNEDKIESLKQVTKKLPRANLLLLKHLVCMLYDISKNSDVSKMDSSNLAICIGPNMLNLNTDQSLSFDAQKELNNKIKTLVEFFIDNCCEIFGEDIQGHSPSITSDDSLEHTDCSDISTLQNDSAYESTDAEAEGSSSTGSQNKQPPDTEGLVRDLDNGKPQHESKPGSIISYAVLLKSSLSTQERRHSEPSTPSSKDYLESRITSQKLTKSEDNFTVPQASSCYRSQEAKDSQPRKQKSLGLPIKEGTSCSESTVGHFPQTSSCGSLDSSSDNSVFANSPVVSPSSPKRNFFIRHQSFTTKAADANSKPARERKKHSMSFSFATHKKVPSWRFPRDQGKKDLKKESQHTRRIVQESCAEAMVNYQPAPECGGSKSRLFSAEEVFQFVDQKIPGNPPSYEEAVQHCHISKTLPYRSGTIQSIKDTMLSQDSRLPSLFLLNYGGHTKNTHGRDLLNRDSASAVSETRAQSGDSNISVEGKGQMPTSEFYRLRVLSESLLTNKQDYLMERCSQPMFEIDQVQYAKESYV</sequence>
<dbReference type="GO" id="GO:0005085">
    <property type="term" value="F:guanyl-nucleotide exchange factor activity"/>
    <property type="evidence" value="ECO:0007669"/>
    <property type="project" value="UniProtKB-KW"/>
</dbReference>
<dbReference type="InterPro" id="IPR000198">
    <property type="entry name" value="RhoGAP_dom"/>
</dbReference>
<dbReference type="STRING" id="29139.ENSVURP00010023360"/>
<dbReference type="GO" id="GO:0035023">
    <property type="term" value="P:regulation of Rho protein signal transduction"/>
    <property type="evidence" value="ECO:0007669"/>
    <property type="project" value="InterPro"/>
</dbReference>
<dbReference type="PANTHER" id="PTHR23179">
    <property type="entry name" value="T-CELL ACTIVATION RHO GTPASE ACTIVATING PROTEIN-RELATED"/>
    <property type="match status" value="1"/>
</dbReference>
<dbReference type="GeneID" id="114031401"/>
<dbReference type="Ensembl" id="ENSVURT00010028141.1">
    <property type="protein sequence ID" value="ENSVURP00010024725.1"/>
    <property type="gene ID" value="ENSVURG00010018954.1"/>
</dbReference>
<keyword evidence="10" id="KW-1185">Reference proteome</keyword>
<keyword evidence="2" id="KW-0597">Phosphoprotein</keyword>
<feature type="domain" description="Rho-GAP" evidence="7">
    <location>
        <begin position="69"/>
        <end position="257"/>
    </location>
</feature>
<dbReference type="Proteomes" id="UP000314987">
    <property type="component" value="Unassembled WGS sequence"/>
</dbReference>
<keyword evidence="1" id="KW-0343">GTPase activation</keyword>
<feature type="region of interest" description="Disordered" evidence="6">
    <location>
        <begin position="289"/>
        <end position="334"/>
    </location>
</feature>
<dbReference type="PANTHER" id="PTHR23179:SF26">
    <property type="entry name" value="T-CELL ACTIVATION RHO GTPASE-ACTIVATING PROTEIN"/>
    <property type="match status" value="1"/>
</dbReference>
<evidence type="ECO:0000313" key="10">
    <source>
        <dbReference type="Proteomes" id="UP000314987"/>
    </source>
</evidence>
<evidence type="ECO:0000313" key="9">
    <source>
        <dbReference type="Ensembl" id="ENSVURP00010024725.1"/>
    </source>
</evidence>
<protein>
    <recommendedName>
        <fullName evidence="4">T-cell activation Rho GTPase-activating protein</fullName>
    </recommendedName>
    <alternativeName>
        <fullName evidence="5">T-cell activation GTPase-activating protein</fullName>
    </alternativeName>
</protein>
<proteinExistence type="predicted"/>
<dbReference type="OrthoDB" id="27389at2759"/>
<dbReference type="GO" id="GO:0005096">
    <property type="term" value="F:GTPase activator activity"/>
    <property type="evidence" value="ECO:0007669"/>
    <property type="project" value="UniProtKB-KW"/>
</dbReference>
<evidence type="ECO:0000256" key="5">
    <source>
        <dbReference type="ARBA" id="ARBA00077368"/>
    </source>
</evidence>
<dbReference type="FunFam" id="1.10.555.10:FF:000036">
    <property type="entry name" value="T-cell activation Rho GTPase-activating protein"/>
    <property type="match status" value="1"/>
</dbReference>
<dbReference type="OMA" id="PRTESWK"/>
<dbReference type="AlphaFoldDB" id="A0A4X2LSX9"/>
<evidence type="ECO:0000256" key="1">
    <source>
        <dbReference type="ARBA" id="ARBA00022468"/>
    </source>
</evidence>
<dbReference type="Ensembl" id="ENSVURT00010026590.1">
    <property type="protein sequence ID" value="ENSVURP00010023360.1"/>
    <property type="gene ID" value="ENSVURG00010017907.1"/>
</dbReference>
<evidence type="ECO:0000256" key="3">
    <source>
        <dbReference type="ARBA" id="ARBA00022658"/>
    </source>
</evidence>
<evidence type="ECO:0000259" key="7">
    <source>
        <dbReference type="PROSITE" id="PS50238"/>
    </source>
</evidence>
<feature type="compositionally biased region" description="Basic and acidic residues" evidence="6">
    <location>
        <begin position="316"/>
        <end position="331"/>
    </location>
</feature>
<gene>
    <name evidence="9" type="primary">LOC114031401</name>
    <name evidence="8" type="synonym">LOC114031402</name>
</gene>
<dbReference type="Gene3D" id="1.10.555.10">
    <property type="entry name" value="Rho GTPase activation protein"/>
    <property type="match status" value="1"/>
</dbReference>
<dbReference type="GeneTree" id="ENSGT00940000157993"/>
<dbReference type="GO" id="GO:0007165">
    <property type="term" value="P:signal transduction"/>
    <property type="evidence" value="ECO:0007669"/>
    <property type="project" value="InterPro"/>
</dbReference>
<name>A0A4X2LSX9_VOMUR</name>
<reference evidence="9" key="2">
    <citation type="submission" date="2025-05" db="UniProtKB">
        <authorList>
            <consortium name="Ensembl"/>
        </authorList>
    </citation>
    <scope>IDENTIFICATION</scope>
</reference>
<dbReference type="CDD" id="cd04402">
    <property type="entry name" value="RhoGAP_ARHGAP20"/>
    <property type="match status" value="1"/>
</dbReference>
<evidence type="ECO:0000256" key="4">
    <source>
        <dbReference type="ARBA" id="ARBA00074142"/>
    </source>
</evidence>
<dbReference type="RefSeq" id="XP_027702262.1">
    <property type="nucleotide sequence ID" value="XM_027846461.1"/>
</dbReference>
<evidence type="ECO:0000256" key="6">
    <source>
        <dbReference type="SAM" id="MobiDB-lite"/>
    </source>
</evidence>
<feature type="compositionally biased region" description="Polar residues" evidence="6">
    <location>
        <begin position="300"/>
        <end position="311"/>
    </location>
</feature>
<feature type="region of interest" description="Disordered" evidence="6">
    <location>
        <begin position="346"/>
        <end position="447"/>
    </location>
</feature>
<dbReference type="SMART" id="SM00324">
    <property type="entry name" value="RhoGAP"/>
    <property type="match status" value="1"/>
</dbReference>
<keyword evidence="3" id="KW-0344">Guanine-nucleotide releasing factor</keyword>
<dbReference type="InterPro" id="IPR008936">
    <property type="entry name" value="Rho_GTPase_activation_prot"/>
</dbReference>
<evidence type="ECO:0000256" key="2">
    <source>
        <dbReference type="ARBA" id="ARBA00022553"/>
    </source>
</evidence>
<dbReference type="Pfam" id="PF00620">
    <property type="entry name" value="RhoGAP"/>
    <property type="match status" value="1"/>
</dbReference>
<reference evidence="10" key="1">
    <citation type="submission" date="2018-12" db="EMBL/GenBank/DDBJ databases">
        <authorList>
            <person name="Yazar S."/>
        </authorList>
    </citation>
    <scope>NUCLEOTIDE SEQUENCE [LARGE SCALE GENOMIC DNA]</scope>
</reference>
<accession>A0A4X2LSX9</accession>
<feature type="compositionally biased region" description="Polar residues" evidence="6">
    <location>
        <begin position="622"/>
        <end position="640"/>
    </location>
</feature>
<feature type="compositionally biased region" description="Polar residues" evidence="6">
    <location>
        <begin position="368"/>
        <end position="391"/>
    </location>
</feature>
<dbReference type="InterPro" id="IPR047886">
    <property type="entry name" value="ARHGAP20-like_RhoGAP"/>
</dbReference>
<evidence type="ECO:0000313" key="8">
    <source>
        <dbReference type="Ensembl" id="ENSVURP00010023360.1"/>
    </source>
</evidence>
<dbReference type="SUPFAM" id="SSF48350">
    <property type="entry name" value="GTPase activation domain, GAP"/>
    <property type="match status" value="1"/>
</dbReference>
<feature type="region of interest" description="Disordered" evidence="6">
    <location>
        <begin position="613"/>
        <end position="645"/>
    </location>
</feature>